<dbReference type="InterPro" id="IPR006311">
    <property type="entry name" value="TAT_signal"/>
</dbReference>
<dbReference type="NCBIfam" id="TIGR04555">
    <property type="entry name" value="sulfite_DH_soxC"/>
    <property type="match status" value="1"/>
</dbReference>
<dbReference type="InterPro" id="IPR014756">
    <property type="entry name" value="Ig_E-set"/>
</dbReference>
<keyword evidence="4 7" id="KW-0560">Oxidoreductase</keyword>
<dbReference type="Gene3D" id="2.60.40.650">
    <property type="match status" value="1"/>
</dbReference>
<dbReference type="AlphaFoldDB" id="A0A549SNJ5"/>
<gene>
    <name evidence="7" type="primary">soxC</name>
    <name evidence="7" type="ORF">FM996_14590</name>
</gene>
<organism evidence="7 8">
    <name type="scientific">Methylosinus sporium</name>
    <dbReference type="NCBI Taxonomy" id="428"/>
    <lineage>
        <taxon>Bacteria</taxon>
        <taxon>Pseudomonadati</taxon>
        <taxon>Pseudomonadota</taxon>
        <taxon>Alphaproteobacteria</taxon>
        <taxon>Hyphomicrobiales</taxon>
        <taxon>Methylocystaceae</taxon>
        <taxon>Methylosinus</taxon>
    </lineage>
</organism>
<evidence type="ECO:0000313" key="7">
    <source>
        <dbReference type="EMBL" id="TRL31205.1"/>
    </source>
</evidence>
<comment type="cofactor">
    <cofactor evidence="1">
        <name>Mo-molybdopterin</name>
        <dbReference type="ChEBI" id="CHEBI:71302"/>
    </cofactor>
</comment>
<dbReference type="Proteomes" id="UP000316781">
    <property type="component" value="Unassembled WGS sequence"/>
</dbReference>
<dbReference type="GO" id="GO:0050310">
    <property type="term" value="F:sulfite dehydrogenase activity"/>
    <property type="evidence" value="ECO:0007669"/>
    <property type="project" value="UniProtKB-EC"/>
</dbReference>
<dbReference type="InterPro" id="IPR000572">
    <property type="entry name" value="OxRdtase_Mopterin-bd_dom"/>
</dbReference>
<sequence>MKRRQMADRPEEEEAAGAGLLHRRAFLAATGALAGVAASAPENAESLAVEPWMTAPGSPFTAYGQPSRFEASVARAYANPPNAPGAGAARTPLHRLHGAITPNGLHFERSHSGVPDIDPDKHRLLIHGLVARPQVFSLESLARYPMESRIAFIECGGNSAALNQLEPTKANVQILHGLLSCAEWTGVRLSTLLDEAGVDPAARFVLAEGGDAASMSRSVPIAKAMDDALIALYQNGERIRPSNGYPMRLLLPGFEGNMQVKWLRRLKLVAAPAMTKDETSKYTLLQPDGTALQFVFPMEAKSVVVQPSPDAALREPGLYEISGLAWSGAGRIAKVEVSADGGRSWAEAHLQGPVLSKALTRFRLAWRWDGGPAVLQSRATDETGNVQPTRDALLARRGVRALYHFNAITSWGVAPGGEVSHVYA</sequence>
<dbReference type="GO" id="GO:0043546">
    <property type="term" value="F:molybdopterin cofactor binding"/>
    <property type="evidence" value="ECO:0007669"/>
    <property type="project" value="TreeGrafter"/>
</dbReference>
<keyword evidence="3" id="KW-0479">Metal-binding</keyword>
<dbReference type="PROSITE" id="PS51318">
    <property type="entry name" value="TAT"/>
    <property type="match status" value="1"/>
</dbReference>
<evidence type="ECO:0000256" key="2">
    <source>
        <dbReference type="ARBA" id="ARBA00022505"/>
    </source>
</evidence>
<evidence type="ECO:0000259" key="5">
    <source>
        <dbReference type="Pfam" id="PF00174"/>
    </source>
</evidence>
<dbReference type="GO" id="GO:0030151">
    <property type="term" value="F:molybdenum ion binding"/>
    <property type="evidence" value="ECO:0007669"/>
    <property type="project" value="InterPro"/>
</dbReference>
<dbReference type="InterPro" id="IPR005066">
    <property type="entry name" value="MoCF_OxRdtse_dimer"/>
</dbReference>
<protein>
    <submittedName>
        <fullName evidence="7">Sulfite dehydrogenase</fullName>
        <ecNumber evidence="7">1.8.2.1</ecNumber>
    </submittedName>
</protein>
<dbReference type="PANTHER" id="PTHR19372">
    <property type="entry name" value="SULFITE REDUCTASE"/>
    <property type="match status" value="1"/>
</dbReference>
<comment type="caution">
    <text evidence="7">The sequence shown here is derived from an EMBL/GenBank/DDBJ whole genome shotgun (WGS) entry which is preliminary data.</text>
</comment>
<dbReference type="EMBL" id="VJMF01000059">
    <property type="protein sequence ID" value="TRL31205.1"/>
    <property type="molecule type" value="Genomic_DNA"/>
</dbReference>
<evidence type="ECO:0000259" key="6">
    <source>
        <dbReference type="Pfam" id="PF03404"/>
    </source>
</evidence>
<dbReference type="InterPro" id="IPR008335">
    <property type="entry name" value="Mopterin_OxRdtase_euk"/>
</dbReference>
<feature type="domain" description="Oxidoreductase molybdopterin-binding" evidence="5">
    <location>
        <begin position="111"/>
        <end position="273"/>
    </location>
</feature>
<dbReference type="SUPFAM" id="SSF56524">
    <property type="entry name" value="Oxidoreductase molybdopterin-binding domain"/>
    <property type="match status" value="1"/>
</dbReference>
<dbReference type="InterPro" id="IPR030835">
    <property type="entry name" value="Sulfite_DH_SoxC"/>
</dbReference>
<dbReference type="FunFam" id="2.60.40.650:FF:000004">
    <property type="entry name" value="Sulfite oxidase, putative"/>
    <property type="match status" value="1"/>
</dbReference>
<dbReference type="GO" id="GO:0020037">
    <property type="term" value="F:heme binding"/>
    <property type="evidence" value="ECO:0007669"/>
    <property type="project" value="TreeGrafter"/>
</dbReference>
<dbReference type="Gene3D" id="3.90.420.10">
    <property type="entry name" value="Oxidoreductase, molybdopterin-binding domain"/>
    <property type="match status" value="1"/>
</dbReference>
<feature type="domain" description="Moybdenum cofactor oxidoreductase dimerisation" evidence="6">
    <location>
        <begin position="297"/>
        <end position="407"/>
    </location>
</feature>
<dbReference type="SUPFAM" id="SSF81296">
    <property type="entry name" value="E set domains"/>
    <property type="match status" value="1"/>
</dbReference>
<dbReference type="FunFam" id="3.90.420.10:FF:000006">
    <property type="entry name" value="Sulfur dehydrogenase subunit SoxC"/>
    <property type="match status" value="1"/>
</dbReference>
<evidence type="ECO:0000313" key="8">
    <source>
        <dbReference type="Proteomes" id="UP000316781"/>
    </source>
</evidence>
<dbReference type="Pfam" id="PF03404">
    <property type="entry name" value="Mo-co_dimer"/>
    <property type="match status" value="1"/>
</dbReference>
<dbReference type="GO" id="GO:0008482">
    <property type="term" value="F:sulfite oxidase activity"/>
    <property type="evidence" value="ECO:0007669"/>
    <property type="project" value="TreeGrafter"/>
</dbReference>
<proteinExistence type="predicted"/>
<dbReference type="PANTHER" id="PTHR19372:SF7">
    <property type="entry name" value="SULFITE OXIDASE, MITOCHONDRIAL"/>
    <property type="match status" value="1"/>
</dbReference>
<dbReference type="PRINTS" id="PR00407">
    <property type="entry name" value="EUMOPTERIN"/>
</dbReference>
<dbReference type="EC" id="1.8.2.1" evidence="7"/>
<reference evidence="7 8" key="1">
    <citation type="submission" date="2019-07" db="EMBL/GenBank/DDBJ databases">
        <title>Ln-dependent methylotrophs.</title>
        <authorList>
            <person name="Tani A."/>
        </authorList>
    </citation>
    <scope>NUCLEOTIDE SEQUENCE [LARGE SCALE GENOMIC DNA]</scope>
    <source>
        <strain evidence="7 8">SM89A</strain>
    </source>
</reference>
<dbReference type="GO" id="GO:0006790">
    <property type="term" value="P:sulfur compound metabolic process"/>
    <property type="evidence" value="ECO:0007669"/>
    <property type="project" value="TreeGrafter"/>
</dbReference>
<evidence type="ECO:0000256" key="4">
    <source>
        <dbReference type="ARBA" id="ARBA00023002"/>
    </source>
</evidence>
<dbReference type="Pfam" id="PF00174">
    <property type="entry name" value="Oxidored_molyb"/>
    <property type="match status" value="1"/>
</dbReference>
<name>A0A549SNJ5_METSR</name>
<evidence type="ECO:0000256" key="1">
    <source>
        <dbReference type="ARBA" id="ARBA00001924"/>
    </source>
</evidence>
<accession>A0A549SNJ5</accession>
<evidence type="ECO:0000256" key="3">
    <source>
        <dbReference type="ARBA" id="ARBA00022723"/>
    </source>
</evidence>
<dbReference type="InterPro" id="IPR036374">
    <property type="entry name" value="OxRdtase_Mopterin-bd_sf"/>
</dbReference>
<keyword evidence="2" id="KW-0500">Molybdenum</keyword>